<reference evidence="2" key="2">
    <citation type="journal article" date="2024" name="Plant">
        <title>Genomic evolution and insights into agronomic trait innovations of Sesamum species.</title>
        <authorList>
            <person name="Miao H."/>
            <person name="Wang L."/>
            <person name="Qu L."/>
            <person name="Liu H."/>
            <person name="Sun Y."/>
            <person name="Le M."/>
            <person name="Wang Q."/>
            <person name="Wei S."/>
            <person name="Zheng Y."/>
            <person name="Lin W."/>
            <person name="Duan Y."/>
            <person name="Cao H."/>
            <person name="Xiong S."/>
            <person name="Wang X."/>
            <person name="Wei L."/>
            <person name="Li C."/>
            <person name="Ma Q."/>
            <person name="Ju M."/>
            <person name="Zhao R."/>
            <person name="Li G."/>
            <person name="Mu C."/>
            <person name="Tian Q."/>
            <person name="Mei H."/>
            <person name="Zhang T."/>
            <person name="Gao T."/>
            <person name="Zhang H."/>
        </authorList>
    </citation>
    <scope>NUCLEOTIDE SEQUENCE</scope>
    <source>
        <strain evidence="2">3651</strain>
    </source>
</reference>
<comment type="caution">
    <text evidence="2">The sequence shown here is derived from an EMBL/GenBank/DDBJ whole genome shotgun (WGS) entry which is preliminary data.</text>
</comment>
<feature type="domain" description="Isopenicillin N synthase-like Fe(2+) 2OG dioxygenase" evidence="1">
    <location>
        <begin position="15"/>
        <end position="79"/>
    </location>
</feature>
<dbReference type="InterPro" id="IPR044861">
    <property type="entry name" value="IPNS-like_FE2OG_OXY"/>
</dbReference>
<dbReference type="PANTHER" id="PTHR47990">
    <property type="entry name" value="2-OXOGLUTARATE (2OG) AND FE(II)-DEPENDENT OXYGENASE SUPERFAMILY PROTEIN-RELATED"/>
    <property type="match status" value="1"/>
</dbReference>
<dbReference type="Pfam" id="PF03171">
    <property type="entry name" value="2OG-FeII_Oxy"/>
    <property type="match status" value="1"/>
</dbReference>
<dbReference type="SUPFAM" id="SSF51197">
    <property type="entry name" value="Clavaminate synthase-like"/>
    <property type="match status" value="1"/>
</dbReference>
<dbReference type="InterPro" id="IPR027443">
    <property type="entry name" value="IPNS-like_sf"/>
</dbReference>
<evidence type="ECO:0000259" key="1">
    <source>
        <dbReference type="Pfam" id="PF03171"/>
    </source>
</evidence>
<dbReference type="AlphaFoldDB" id="A0AAE1XYU0"/>
<accession>A0AAE1XYU0</accession>
<name>A0AAE1XYU0_9LAMI</name>
<reference evidence="2" key="1">
    <citation type="submission" date="2020-06" db="EMBL/GenBank/DDBJ databases">
        <authorList>
            <person name="Li T."/>
            <person name="Hu X."/>
            <person name="Zhang T."/>
            <person name="Song X."/>
            <person name="Zhang H."/>
            <person name="Dai N."/>
            <person name="Sheng W."/>
            <person name="Hou X."/>
            <person name="Wei L."/>
        </authorList>
    </citation>
    <scope>NUCLEOTIDE SEQUENCE</scope>
    <source>
        <strain evidence="2">3651</strain>
        <tissue evidence="2">Leaf</tissue>
    </source>
</reference>
<dbReference type="InterPro" id="IPR050231">
    <property type="entry name" value="Iron_ascorbate_oxido_reductase"/>
</dbReference>
<dbReference type="EMBL" id="JACGWO010000008">
    <property type="protein sequence ID" value="KAK4420626.1"/>
    <property type="molecule type" value="Genomic_DNA"/>
</dbReference>
<sequence>MVFVFTILQWSWEDDENVNGLEAVDEITGDWVPVDHIPGSLVVNLGDVATAWSNGRFCNVKHRVQCYEPTIRTSIALFVLAPKDEKVEAPPQPVDSDHPRRYIPFDFEEYWKLRTSTRSVTGGALQSFLAKSC</sequence>
<keyword evidence="2" id="KW-0223">Dioxygenase</keyword>
<evidence type="ECO:0000313" key="2">
    <source>
        <dbReference type="EMBL" id="KAK4420626.1"/>
    </source>
</evidence>
<evidence type="ECO:0000313" key="3">
    <source>
        <dbReference type="Proteomes" id="UP001293254"/>
    </source>
</evidence>
<dbReference type="Gene3D" id="2.60.120.330">
    <property type="entry name" value="B-lactam Antibiotic, Isopenicillin N Synthase, Chain"/>
    <property type="match status" value="1"/>
</dbReference>
<gene>
    <name evidence="2" type="ORF">Salat_2013100</name>
</gene>
<keyword evidence="2" id="KW-0560">Oxidoreductase</keyword>
<proteinExistence type="predicted"/>
<organism evidence="2 3">
    <name type="scientific">Sesamum alatum</name>
    <dbReference type="NCBI Taxonomy" id="300844"/>
    <lineage>
        <taxon>Eukaryota</taxon>
        <taxon>Viridiplantae</taxon>
        <taxon>Streptophyta</taxon>
        <taxon>Embryophyta</taxon>
        <taxon>Tracheophyta</taxon>
        <taxon>Spermatophyta</taxon>
        <taxon>Magnoliopsida</taxon>
        <taxon>eudicotyledons</taxon>
        <taxon>Gunneridae</taxon>
        <taxon>Pentapetalae</taxon>
        <taxon>asterids</taxon>
        <taxon>lamiids</taxon>
        <taxon>Lamiales</taxon>
        <taxon>Pedaliaceae</taxon>
        <taxon>Sesamum</taxon>
    </lineage>
</organism>
<dbReference type="GO" id="GO:0051213">
    <property type="term" value="F:dioxygenase activity"/>
    <property type="evidence" value="ECO:0007669"/>
    <property type="project" value="UniProtKB-KW"/>
</dbReference>
<protein>
    <submittedName>
        <fullName evidence="2">2-oxoglutarate-dependent dioxygenase DAO</fullName>
    </submittedName>
</protein>
<dbReference type="Proteomes" id="UP001293254">
    <property type="component" value="Unassembled WGS sequence"/>
</dbReference>
<keyword evidence="3" id="KW-1185">Reference proteome</keyword>